<gene>
    <name evidence="1" type="ORF">IV454_09885</name>
</gene>
<reference evidence="1 2" key="1">
    <citation type="submission" date="2020-11" db="EMBL/GenBank/DDBJ databases">
        <authorList>
            <person name="Sun Q."/>
        </authorList>
    </citation>
    <scope>NUCLEOTIDE SEQUENCE [LARGE SCALE GENOMIC DNA]</scope>
    <source>
        <strain evidence="1 2">P8398</strain>
    </source>
</reference>
<dbReference type="EMBL" id="CP065053">
    <property type="protein sequence ID" value="QPI51769.1"/>
    <property type="molecule type" value="Genomic_DNA"/>
</dbReference>
<evidence type="ECO:0000313" key="2">
    <source>
        <dbReference type="Proteomes" id="UP000662888"/>
    </source>
</evidence>
<sequence>MSTENFSAGEDTMTAAAYEHFRTEGYALAGEAHDLQRRVSLYRRVYQDSGKRLTFALIAAHGTLWASGYFKMGTLGARIASLPWLCVPGARAQKLAAVAAFLDHFRSINRQVCAESYAIFYYTGQYGGSAFIRSVIGDRFADLLVACHASCAAGTVYSRHQREALFHALIDWEQEHIVVPGVEKAFAGFDWPLIAWVARRPVIRFAYFGKHDRLRFSDFARKDERLSAGMQACRIAEELGLQAVEDALGGSRPAPARVSGSWGSVASLWGGLAKFKSQL</sequence>
<evidence type="ECO:0000313" key="1">
    <source>
        <dbReference type="EMBL" id="QPI51769.1"/>
    </source>
</evidence>
<protein>
    <submittedName>
        <fullName evidence="1">Uncharacterized protein</fullName>
    </submittedName>
</protein>
<keyword evidence="2" id="KW-1185">Reference proteome</keyword>
<accession>A0AA49A9T1</accession>
<name>A0AA49A9T1_9BURK</name>
<organism evidence="1 2">
    <name type="scientific">Massilia antarctica</name>
    <dbReference type="NCBI Taxonomy" id="2765360"/>
    <lineage>
        <taxon>Bacteria</taxon>
        <taxon>Pseudomonadati</taxon>
        <taxon>Pseudomonadota</taxon>
        <taxon>Betaproteobacteria</taxon>
        <taxon>Burkholderiales</taxon>
        <taxon>Oxalobacteraceae</taxon>
        <taxon>Telluria group</taxon>
        <taxon>Massilia</taxon>
    </lineage>
</organism>
<dbReference type="RefSeq" id="WP_206091335.1">
    <property type="nucleotide sequence ID" value="NZ_CP065053.1"/>
</dbReference>
<proteinExistence type="predicted"/>
<dbReference type="Proteomes" id="UP000662888">
    <property type="component" value="Chromosome"/>
</dbReference>